<dbReference type="Gene3D" id="3.20.20.80">
    <property type="entry name" value="Glycosidases"/>
    <property type="match status" value="1"/>
</dbReference>
<gene>
    <name evidence="4" type="ORF">THAOC_25975</name>
</gene>
<dbReference type="eggNOG" id="ENOG502RWYG">
    <property type="taxonomic scope" value="Eukaryota"/>
</dbReference>
<protein>
    <recommendedName>
        <fullName evidence="6">Glycoside hydrolase family 5 domain-containing protein</fullName>
    </recommendedName>
</protein>
<proteinExistence type="predicted"/>
<reference evidence="4 5" key="1">
    <citation type="journal article" date="2012" name="Genome Biol.">
        <title>Genome and low-iron response of an oceanic diatom adapted to chronic iron limitation.</title>
        <authorList>
            <person name="Lommer M."/>
            <person name="Specht M."/>
            <person name="Roy A.S."/>
            <person name="Kraemer L."/>
            <person name="Andreson R."/>
            <person name="Gutowska M.A."/>
            <person name="Wolf J."/>
            <person name="Bergner S.V."/>
            <person name="Schilhabel M.B."/>
            <person name="Klostermeier U.C."/>
            <person name="Beiko R.G."/>
            <person name="Rosenstiel P."/>
            <person name="Hippler M."/>
            <person name="Laroche J."/>
        </authorList>
    </citation>
    <scope>NUCLEOTIDE SEQUENCE [LARGE SCALE GENOMIC DNA]</scope>
    <source>
        <strain evidence="4 5">CCMP1005</strain>
    </source>
</reference>
<keyword evidence="5" id="KW-1185">Reference proteome</keyword>
<dbReference type="GO" id="GO:0009986">
    <property type="term" value="C:cell surface"/>
    <property type="evidence" value="ECO:0007669"/>
    <property type="project" value="TreeGrafter"/>
</dbReference>
<dbReference type="InterPro" id="IPR050386">
    <property type="entry name" value="Glycosyl_hydrolase_5"/>
</dbReference>
<keyword evidence="2" id="KW-0326">Glycosidase</keyword>
<dbReference type="InterPro" id="IPR017853">
    <property type="entry name" value="GH"/>
</dbReference>
<organism evidence="4 5">
    <name type="scientific">Thalassiosira oceanica</name>
    <name type="common">Marine diatom</name>
    <dbReference type="NCBI Taxonomy" id="159749"/>
    <lineage>
        <taxon>Eukaryota</taxon>
        <taxon>Sar</taxon>
        <taxon>Stramenopiles</taxon>
        <taxon>Ochrophyta</taxon>
        <taxon>Bacillariophyta</taxon>
        <taxon>Coscinodiscophyceae</taxon>
        <taxon>Thalassiosirophycidae</taxon>
        <taxon>Thalassiosirales</taxon>
        <taxon>Thalassiosiraceae</taxon>
        <taxon>Thalassiosira</taxon>
    </lineage>
</organism>
<evidence type="ECO:0008006" key="6">
    <source>
        <dbReference type="Google" id="ProtNLM"/>
    </source>
</evidence>
<dbReference type="Proteomes" id="UP000266841">
    <property type="component" value="Unassembled WGS sequence"/>
</dbReference>
<dbReference type="AlphaFoldDB" id="K0RPZ1"/>
<name>K0RPZ1_THAOC</name>
<dbReference type="PANTHER" id="PTHR31297">
    <property type="entry name" value="GLUCAN ENDO-1,6-BETA-GLUCOSIDASE B"/>
    <property type="match status" value="1"/>
</dbReference>
<dbReference type="EMBL" id="AGNL01035868">
    <property type="protein sequence ID" value="EJK54404.1"/>
    <property type="molecule type" value="Genomic_DNA"/>
</dbReference>
<comment type="caution">
    <text evidence="4">The sequence shown here is derived from an EMBL/GenBank/DDBJ whole genome shotgun (WGS) entry which is preliminary data.</text>
</comment>
<dbReference type="OMA" id="HREENFR"/>
<dbReference type="GO" id="GO:0005576">
    <property type="term" value="C:extracellular region"/>
    <property type="evidence" value="ECO:0007669"/>
    <property type="project" value="TreeGrafter"/>
</dbReference>
<evidence type="ECO:0000313" key="5">
    <source>
        <dbReference type="Proteomes" id="UP000266841"/>
    </source>
</evidence>
<accession>K0RPZ1</accession>
<dbReference type="GO" id="GO:0008422">
    <property type="term" value="F:beta-glucosidase activity"/>
    <property type="evidence" value="ECO:0007669"/>
    <property type="project" value="TreeGrafter"/>
</dbReference>
<evidence type="ECO:0000313" key="4">
    <source>
        <dbReference type="EMBL" id="EJK54404.1"/>
    </source>
</evidence>
<evidence type="ECO:0000256" key="2">
    <source>
        <dbReference type="ARBA" id="ARBA00023295"/>
    </source>
</evidence>
<dbReference type="GO" id="GO:0009251">
    <property type="term" value="P:glucan catabolic process"/>
    <property type="evidence" value="ECO:0007669"/>
    <property type="project" value="TreeGrafter"/>
</dbReference>
<dbReference type="SUPFAM" id="SSF51445">
    <property type="entry name" value="(Trans)glycosidases"/>
    <property type="match status" value="1"/>
</dbReference>
<evidence type="ECO:0000256" key="3">
    <source>
        <dbReference type="SAM" id="MobiDB-lite"/>
    </source>
</evidence>
<evidence type="ECO:0000256" key="1">
    <source>
        <dbReference type="ARBA" id="ARBA00022801"/>
    </source>
</evidence>
<feature type="non-terminal residue" evidence="4">
    <location>
        <position position="1"/>
    </location>
</feature>
<keyword evidence="1" id="KW-0378">Hydrolase</keyword>
<dbReference type="PANTHER" id="PTHR31297:SF38">
    <property type="entry name" value="X8 DOMAIN-CONTAINING PROTEIN"/>
    <property type="match status" value="1"/>
</dbReference>
<feature type="region of interest" description="Disordered" evidence="3">
    <location>
        <begin position="1"/>
        <end position="21"/>
    </location>
</feature>
<sequence>RSRDEKTDGIPPAKDIHTYPGGTSVGTFSGVWPRYARFWSDGDAPALDGTAETDVGRDTLKSIVSWLESLAVSDPAAFEGLRALSPMNEPGHLAGLYDGDPPIRTDRETYLPPLPRDVAKKYLAEVNGKLGNKGRTAVPDGNHLRVLYWLNDAVETFRGSKLPGLGKELHVNIHESLFAPDDLPDPAPDADYGDNTNAMSVVGSWWRSATRPDERKTWAVLDVHHYHAWGTECSGTVEGAPSGRFACGDAGERKEVTSRCLSWASGVYRPAIEAECEGGLRLASAEFSAGTHHSVRHACNDASTLRLMLEGQVADARGADVELFWWSWKLPYGGAFRRAWSLRHLLYVLGVLGSPDEGPFHCGDHVRPPGEPEDASI</sequence>
<dbReference type="OrthoDB" id="62120at2759"/>